<name>A0A2U1E736_9FIRM</name>
<evidence type="ECO:0000256" key="2">
    <source>
        <dbReference type="ARBA" id="ARBA00005262"/>
    </source>
</evidence>
<dbReference type="InterPro" id="IPR003370">
    <property type="entry name" value="Chromate_transpt"/>
</dbReference>
<dbReference type="InterPro" id="IPR052518">
    <property type="entry name" value="CHR_Transporter"/>
</dbReference>
<evidence type="ECO:0000256" key="1">
    <source>
        <dbReference type="ARBA" id="ARBA00004651"/>
    </source>
</evidence>
<gene>
    <name evidence="8" type="ORF">C7381_101285</name>
</gene>
<feature type="transmembrane region" description="Helical" evidence="7">
    <location>
        <begin position="7"/>
        <end position="27"/>
    </location>
</feature>
<reference evidence="8 9" key="1">
    <citation type="submission" date="2018-04" db="EMBL/GenBank/DDBJ databases">
        <title>Genomic Encyclopedia of Type Strains, Phase IV (KMG-IV): sequencing the most valuable type-strain genomes for metagenomic binning, comparative biology and taxonomic classification.</title>
        <authorList>
            <person name="Goeker M."/>
        </authorList>
    </citation>
    <scope>NUCLEOTIDE SEQUENCE [LARGE SCALE GENOMIC DNA]</scope>
    <source>
        <strain evidence="8 9">DSM 20705</strain>
    </source>
</reference>
<dbReference type="Proteomes" id="UP000245793">
    <property type="component" value="Unassembled WGS sequence"/>
</dbReference>
<evidence type="ECO:0000313" key="9">
    <source>
        <dbReference type="Proteomes" id="UP000245793"/>
    </source>
</evidence>
<keyword evidence="5 7" id="KW-1133">Transmembrane helix</keyword>
<dbReference type="RefSeq" id="WP_116479643.1">
    <property type="nucleotide sequence ID" value="NZ_QEKV01000001.1"/>
</dbReference>
<feature type="transmembrane region" description="Helical" evidence="7">
    <location>
        <begin position="113"/>
        <end position="130"/>
    </location>
</feature>
<evidence type="ECO:0000256" key="6">
    <source>
        <dbReference type="ARBA" id="ARBA00023136"/>
    </source>
</evidence>
<dbReference type="GO" id="GO:0005886">
    <property type="term" value="C:plasma membrane"/>
    <property type="evidence" value="ECO:0007669"/>
    <property type="project" value="UniProtKB-SubCell"/>
</dbReference>
<feature type="transmembrane region" description="Helical" evidence="7">
    <location>
        <begin position="159"/>
        <end position="178"/>
    </location>
</feature>
<sequence>MLRLIYEFFKTGLFSIGGGLATIPFLAKMGETFGYFTQDELLTMIAVSESTPGPIGINMATFAGIKAGGILYGVIAPISLVFPSLIIIITIAKLIEKYRKSPYMKNILKTLKPVSIGFIAAAIIPIYISLFKEVQGPYILGMIAIMTIVFFLREKLNKLHPGFIILGAFIIGIIFDFVKF</sequence>
<comment type="subcellular location">
    <subcellularLocation>
        <location evidence="1">Cell membrane</location>
        <topology evidence="1">Multi-pass membrane protein</topology>
    </subcellularLocation>
</comment>
<comment type="similarity">
    <text evidence="2">Belongs to the chromate ion transporter (CHR) (TC 2.A.51) family.</text>
</comment>
<dbReference type="PANTHER" id="PTHR43663:SF1">
    <property type="entry name" value="CHROMATE TRANSPORTER"/>
    <property type="match status" value="1"/>
</dbReference>
<comment type="caution">
    <text evidence="8">The sequence shown here is derived from an EMBL/GenBank/DDBJ whole genome shotgun (WGS) entry which is preliminary data.</text>
</comment>
<feature type="transmembrane region" description="Helical" evidence="7">
    <location>
        <begin position="69"/>
        <end position="92"/>
    </location>
</feature>
<dbReference type="GO" id="GO:0015109">
    <property type="term" value="F:chromate transmembrane transporter activity"/>
    <property type="evidence" value="ECO:0007669"/>
    <property type="project" value="InterPro"/>
</dbReference>
<keyword evidence="4 7" id="KW-0812">Transmembrane</keyword>
<organism evidence="8 9">
    <name type="scientific">Ezakiella coagulans</name>
    <dbReference type="NCBI Taxonomy" id="46507"/>
    <lineage>
        <taxon>Bacteria</taxon>
        <taxon>Bacillati</taxon>
        <taxon>Bacillota</taxon>
        <taxon>Tissierellia</taxon>
        <taxon>Ezakiella</taxon>
    </lineage>
</organism>
<evidence type="ECO:0000256" key="3">
    <source>
        <dbReference type="ARBA" id="ARBA00022475"/>
    </source>
</evidence>
<dbReference type="PANTHER" id="PTHR43663">
    <property type="entry name" value="CHROMATE TRANSPORT PROTEIN-RELATED"/>
    <property type="match status" value="1"/>
</dbReference>
<keyword evidence="6 7" id="KW-0472">Membrane</keyword>
<dbReference type="EMBL" id="QEKV01000001">
    <property type="protein sequence ID" value="PVY95756.1"/>
    <property type="molecule type" value="Genomic_DNA"/>
</dbReference>
<evidence type="ECO:0000256" key="7">
    <source>
        <dbReference type="SAM" id="Phobius"/>
    </source>
</evidence>
<evidence type="ECO:0000256" key="5">
    <source>
        <dbReference type="ARBA" id="ARBA00022989"/>
    </source>
</evidence>
<proteinExistence type="inferred from homology"/>
<keyword evidence="3" id="KW-1003">Cell membrane</keyword>
<dbReference type="AlphaFoldDB" id="A0A2U1E736"/>
<protein>
    <submittedName>
        <fullName evidence="8">Chromate transporter</fullName>
    </submittedName>
</protein>
<accession>A0A2U1E736</accession>
<feature type="transmembrane region" description="Helical" evidence="7">
    <location>
        <begin position="136"/>
        <end position="152"/>
    </location>
</feature>
<keyword evidence="9" id="KW-1185">Reference proteome</keyword>
<evidence type="ECO:0000256" key="4">
    <source>
        <dbReference type="ARBA" id="ARBA00022692"/>
    </source>
</evidence>
<dbReference type="Pfam" id="PF02417">
    <property type="entry name" value="Chromate_transp"/>
    <property type="match status" value="1"/>
</dbReference>
<evidence type="ECO:0000313" key="8">
    <source>
        <dbReference type="EMBL" id="PVY95756.1"/>
    </source>
</evidence>